<proteinExistence type="predicted"/>
<name>A0AAD8LKS1_TARER</name>
<dbReference type="PROSITE" id="PS50089">
    <property type="entry name" value="ZF_RING_2"/>
    <property type="match status" value="1"/>
</dbReference>
<dbReference type="GO" id="GO:0043067">
    <property type="term" value="P:regulation of programmed cell death"/>
    <property type="evidence" value="ECO:0007669"/>
    <property type="project" value="TreeGrafter"/>
</dbReference>
<dbReference type="EMBL" id="JAUHHV010000001">
    <property type="protein sequence ID" value="KAK1440127.1"/>
    <property type="molecule type" value="Genomic_DNA"/>
</dbReference>
<keyword evidence="3" id="KW-0862">Zinc</keyword>
<protein>
    <recommendedName>
        <fullName evidence="5">RING-type domain-containing protein</fullName>
    </recommendedName>
</protein>
<dbReference type="GO" id="GO:0004842">
    <property type="term" value="F:ubiquitin-protein transferase activity"/>
    <property type="evidence" value="ECO:0007669"/>
    <property type="project" value="TreeGrafter"/>
</dbReference>
<dbReference type="AlphaFoldDB" id="A0AAD8LKS1"/>
<dbReference type="GO" id="GO:0008270">
    <property type="term" value="F:zinc ion binding"/>
    <property type="evidence" value="ECO:0007669"/>
    <property type="project" value="UniProtKB-KW"/>
</dbReference>
<dbReference type="Pfam" id="PF13920">
    <property type="entry name" value="zf-C3HC4_3"/>
    <property type="match status" value="1"/>
</dbReference>
<evidence type="ECO:0000256" key="1">
    <source>
        <dbReference type="ARBA" id="ARBA00022723"/>
    </source>
</evidence>
<reference evidence="6" key="1">
    <citation type="journal article" date="2023" name="bioRxiv">
        <title>Improved chromosome-level genome assembly for marigold (Tagetes erecta).</title>
        <authorList>
            <person name="Jiang F."/>
            <person name="Yuan L."/>
            <person name="Wang S."/>
            <person name="Wang H."/>
            <person name="Xu D."/>
            <person name="Wang A."/>
            <person name="Fan W."/>
        </authorList>
    </citation>
    <scope>NUCLEOTIDE SEQUENCE</scope>
    <source>
        <strain evidence="6">WSJ</strain>
        <tissue evidence="6">Leaf</tissue>
    </source>
</reference>
<keyword evidence="1" id="KW-0479">Metal-binding</keyword>
<keyword evidence="2 4" id="KW-0863">Zinc-finger</keyword>
<dbReference type="InterPro" id="IPR013083">
    <property type="entry name" value="Znf_RING/FYVE/PHD"/>
</dbReference>
<dbReference type="Proteomes" id="UP001229421">
    <property type="component" value="Unassembled WGS sequence"/>
</dbReference>
<evidence type="ECO:0000256" key="3">
    <source>
        <dbReference type="ARBA" id="ARBA00022833"/>
    </source>
</evidence>
<comment type="caution">
    <text evidence="6">The sequence shown here is derived from an EMBL/GenBank/DDBJ whole genome shotgun (WGS) entry which is preliminary data.</text>
</comment>
<evidence type="ECO:0000259" key="5">
    <source>
        <dbReference type="PROSITE" id="PS50089"/>
    </source>
</evidence>
<organism evidence="6 7">
    <name type="scientific">Tagetes erecta</name>
    <name type="common">African marigold</name>
    <dbReference type="NCBI Taxonomy" id="13708"/>
    <lineage>
        <taxon>Eukaryota</taxon>
        <taxon>Viridiplantae</taxon>
        <taxon>Streptophyta</taxon>
        <taxon>Embryophyta</taxon>
        <taxon>Tracheophyta</taxon>
        <taxon>Spermatophyta</taxon>
        <taxon>Magnoliopsida</taxon>
        <taxon>eudicotyledons</taxon>
        <taxon>Gunneridae</taxon>
        <taxon>Pentapetalae</taxon>
        <taxon>asterids</taxon>
        <taxon>campanulids</taxon>
        <taxon>Asterales</taxon>
        <taxon>Asteraceae</taxon>
        <taxon>Asteroideae</taxon>
        <taxon>Heliantheae alliance</taxon>
        <taxon>Tageteae</taxon>
        <taxon>Tagetes</taxon>
    </lineage>
</organism>
<evidence type="ECO:0000313" key="6">
    <source>
        <dbReference type="EMBL" id="KAK1440127.1"/>
    </source>
</evidence>
<keyword evidence="7" id="KW-1185">Reference proteome</keyword>
<accession>A0AAD8LKS1</accession>
<dbReference type="Gene3D" id="3.30.40.10">
    <property type="entry name" value="Zinc/RING finger domain, C3HC4 (zinc finger)"/>
    <property type="match status" value="1"/>
</dbReference>
<dbReference type="PANTHER" id="PTHR42647:SF12">
    <property type="entry name" value="BOI-RELATED E3 UBIQUITIN-PROTEIN LIGASE 2-RELATED"/>
    <property type="match status" value="1"/>
</dbReference>
<gene>
    <name evidence="6" type="ORF">QVD17_05952</name>
</gene>
<dbReference type="InterPro" id="IPR001841">
    <property type="entry name" value="Znf_RING"/>
</dbReference>
<evidence type="ECO:0000256" key="4">
    <source>
        <dbReference type="PROSITE-ProRule" id="PRU00175"/>
    </source>
</evidence>
<evidence type="ECO:0000313" key="7">
    <source>
        <dbReference type="Proteomes" id="UP001229421"/>
    </source>
</evidence>
<feature type="domain" description="RING-type" evidence="5">
    <location>
        <begin position="332"/>
        <end position="367"/>
    </location>
</feature>
<sequence length="379" mass="42839">MKYCVEWPTTPLHISNKSHHQHQHLHASSILSLKRTTNSSEFSFNFMAVEAGHHTLFHPQMMITNAIDNHQTTVNNTPLGFGIGNPLSAMYCSGFTDSISGFPANTAPLKAESGLTCSLPVSRKRTRDCSDVNTFVSNHNMNMNMNMNQIQRSGTYTFLGEDISMQIQQQQLEIDQFIAHQTDKLRLEIEEKRKRNSRRLIAAVEEGLSKKLRAKEEEIMKMAKLNWALEEKVKSLCVENQIWRELAQTNEATANALRSNLKQVLEQSVHLQVQDDYLHRQRTTPACIDDAIAEDAQSCCESNNEEQQKHASIDQINMNDDCTSIINNNRLCKNCNHEESSVLLLPCRHLCLCTVCASSVNICPICKSTKNISVHVNLS</sequence>
<dbReference type="CDD" id="cd16649">
    <property type="entry name" value="mRING-HC-C3HC5_CGRF1-like"/>
    <property type="match status" value="1"/>
</dbReference>
<dbReference type="PANTHER" id="PTHR42647">
    <property type="entry name" value="SBP (S-RIBONUCLEASE BINDING PROTEIN) FAMILY PROTEIN"/>
    <property type="match status" value="1"/>
</dbReference>
<evidence type="ECO:0000256" key="2">
    <source>
        <dbReference type="ARBA" id="ARBA00022771"/>
    </source>
</evidence>